<dbReference type="SUPFAM" id="SSF54637">
    <property type="entry name" value="Thioesterase/thiol ester dehydrase-isomerase"/>
    <property type="match status" value="1"/>
</dbReference>
<reference evidence="3 4" key="1">
    <citation type="submission" date="2019-12" db="EMBL/GenBank/DDBJ databases">
        <authorList>
            <person name="Li M."/>
        </authorList>
    </citation>
    <scope>NUCLEOTIDE SEQUENCE [LARGE SCALE GENOMIC DNA]</scope>
    <source>
        <strain evidence="3 4">GBMRC 2046</strain>
    </source>
</reference>
<dbReference type="EMBL" id="WUMV01000007">
    <property type="protein sequence ID" value="MXN66345.1"/>
    <property type="molecule type" value="Genomic_DNA"/>
</dbReference>
<dbReference type="Proteomes" id="UP000433101">
    <property type="component" value="Unassembled WGS sequence"/>
</dbReference>
<feature type="domain" description="Thioesterase" evidence="2">
    <location>
        <begin position="45"/>
        <end position="122"/>
    </location>
</feature>
<sequence length="136" mass="14991">MGDLDPALKETHYPFQKLLGFEMTGWSTDYARFEMPLTGDLMNRYGIPHGGIYAALLDTVMGFSGCYTGDPERKVLAMTLSMTTNFLSRPDGKLLIGEGRRTGGGRSSFFAEGTIHDETGTLLTTATGVFRYRKAF</sequence>
<evidence type="ECO:0000256" key="1">
    <source>
        <dbReference type="ARBA" id="ARBA00022801"/>
    </source>
</evidence>
<dbReference type="NCBIfam" id="TIGR00369">
    <property type="entry name" value="unchar_dom_1"/>
    <property type="match status" value="1"/>
</dbReference>
<organism evidence="3 4">
    <name type="scientific">Stappia sediminis</name>
    <dbReference type="NCBI Taxonomy" id="2692190"/>
    <lineage>
        <taxon>Bacteria</taxon>
        <taxon>Pseudomonadati</taxon>
        <taxon>Pseudomonadota</taxon>
        <taxon>Alphaproteobacteria</taxon>
        <taxon>Hyphomicrobiales</taxon>
        <taxon>Stappiaceae</taxon>
        <taxon>Stappia</taxon>
    </lineage>
</organism>
<comment type="caution">
    <text evidence="3">The sequence shown here is derived from an EMBL/GenBank/DDBJ whole genome shotgun (WGS) entry which is preliminary data.</text>
</comment>
<dbReference type="Gene3D" id="3.10.129.10">
    <property type="entry name" value="Hotdog Thioesterase"/>
    <property type="match status" value="1"/>
</dbReference>
<dbReference type="AlphaFoldDB" id="A0A7X3S929"/>
<dbReference type="InterPro" id="IPR006683">
    <property type="entry name" value="Thioestr_dom"/>
</dbReference>
<accession>A0A7X3S929</accession>
<dbReference type="InterPro" id="IPR003736">
    <property type="entry name" value="PAAI_dom"/>
</dbReference>
<name>A0A7X3S929_9HYPH</name>
<protein>
    <submittedName>
        <fullName evidence="3">Hotdog fold thioesterase</fullName>
    </submittedName>
</protein>
<evidence type="ECO:0000313" key="4">
    <source>
        <dbReference type="Proteomes" id="UP000433101"/>
    </source>
</evidence>
<keyword evidence="1" id="KW-0378">Hydrolase</keyword>
<dbReference type="InterPro" id="IPR029069">
    <property type="entry name" value="HotDog_dom_sf"/>
</dbReference>
<dbReference type="Pfam" id="PF03061">
    <property type="entry name" value="4HBT"/>
    <property type="match status" value="1"/>
</dbReference>
<gene>
    <name evidence="3" type="ORF">GR183_15630</name>
</gene>
<dbReference type="GO" id="GO:0016289">
    <property type="term" value="F:acyl-CoA hydrolase activity"/>
    <property type="evidence" value="ECO:0007669"/>
    <property type="project" value="UniProtKB-ARBA"/>
</dbReference>
<dbReference type="CDD" id="cd03443">
    <property type="entry name" value="PaaI_thioesterase"/>
    <property type="match status" value="1"/>
</dbReference>
<dbReference type="RefSeq" id="WP_160776581.1">
    <property type="nucleotide sequence ID" value="NZ_WUMV01000007.1"/>
</dbReference>
<proteinExistence type="predicted"/>
<keyword evidence="4" id="KW-1185">Reference proteome</keyword>
<evidence type="ECO:0000313" key="3">
    <source>
        <dbReference type="EMBL" id="MXN66345.1"/>
    </source>
</evidence>
<evidence type="ECO:0000259" key="2">
    <source>
        <dbReference type="Pfam" id="PF03061"/>
    </source>
</evidence>